<dbReference type="Pfam" id="PF10633">
    <property type="entry name" value="NPCBM_assoc"/>
    <property type="match status" value="1"/>
</dbReference>
<dbReference type="InterPro" id="IPR038637">
    <property type="entry name" value="NPCBM_sf"/>
</dbReference>
<keyword evidence="3" id="KW-1185">Reference proteome</keyword>
<name>A0ABW3M6D5_9PSEU</name>
<proteinExistence type="predicted"/>
<dbReference type="Gene3D" id="2.60.120.1060">
    <property type="entry name" value="NPCBM/NEW2 domain"/>
    <property type="match status" value="1"/>
</dbReference>
<dbReference type="Proteomes" id="UP001597045">
    <property type="component" value="Unassembled WGS sequence"/>
</dbReference>
<dbReference type="Pfam" id="PF08305">
    <property type="entry name" value="NPCBM"/>
    <property type="match status" value="1"/>
</dbReference>
<dbReference type="InterPro" id="IPR018905">
    <property type="entry name" value="A-galactase_NEW3"/>
</dbReference>
<accession>A0ABW3M6D5</accession>
<dbReference type="SMART" id="SM00776">
    <property type="entry name" value="NPCBM"/>
    <property type="match status" value="1"/>
</dbReference>
<dbReference type="EMBL" id="JBHTIS010000557">
    <property type="protein sequence ID" value="MFD1046202.1"/>
    <property type="molecule type" value="Genomic_DNA"/>
</dbReference>
<evidence type="ECO:0000313" key="2">
    <source>
        <dbReference type="EMBL" id="MFD1046202.1"/>
    </source>
</evidence>
<dbReference type="InterPro" id="IPR013222">
    <property type="entry name" value="Glyco_hyd_98_carb-bd"/>
</dbReference>
<feature type="domain" description="Glycosyl hydrolase family 98 putative carbohydrate-binding module" evidence="1">
    <location>
        <begin position="77"/>
        <end position="222"/>
    </location>
</feature>
<organism evidence="2 3">
    <name type="scientific">Kibdelosporangium lantanae</name>
    <dbReference type="NCBI Taxonomy" id="1497396"/>
    <lineage>
        <taxon>Bacteria</taxon>
        <taxon>Bacillati</taxon>
        <taxon>Actinomycetota</taxon>
        <taxon>Actinomycetes</taxon>
        <taxon>Pseudonocardiales</taxon>
        <taxon>Pseudonocardiaceae</taxon>
        <taxon>Kibdelosporangium</taxon>
    </lineage>
</organism>
<dbReference type="SUPFAM" id="SSF49785">
    <property type="entry name" value="Galactose-binding domain-like"/>
    <property type="match status" value="1"/>
</dbReference>
<protein>
    <submittedName>
        <fullName evidence="2">NPCBM/NEW2 domain-containing protein</fullName>
    </submittedName>
</protein>
<gene>
    <name evidence="2" type="ORF">ACFQ1S_11810</name>
</gene>
<comment type="caution">
    <text evidence="2">The sequence shown here is derived from an EMBL/GenBank/DDBJ whole genome shotgun (WGS) entry which is preliminary data.</text>
</comment>
<evidence type="ECO:0000313" key="3">
    <source>
        <dbReference type="Proteomes" id="UP001597045"/>
    </source>
</evidence>
<evidence type="ECO:0000259" key="1">
    <source>
        <dbReference type="SMART" id="SM00776"/>
    </source>
</evidence>
<dbReference type="InterPro" id="IPR008979">
    <property type="entry name" value="Galactose-bd-like_sf"/>
</dbReference>
<reference evidence="3" key="1">
    <citation type="journal article" date="2019" name="Int. J. Syst. Evol. Microbiol.">
        <title>The Global Catalogue of Microorganisms (GCM) 10K type strain sequencing project: providing services to taxonomists for standard genome sequencing and annotation.</title>
        <authorList>
            <consortium name="The Broad Institute Genomics Platform"/>
            <consortium name="The Broad Institute Genome Sequencing Center for Infectious Disease"/>
            <person name="Wu L."/>
            <person name="Ma J."/>
        </authorList>
    </citation>
    <scope>NUCLEOTIDE SEQUENCE [LARGE SCALE GENOMIC DNA]</scope>
    <source>
        <strain evidence="3">JCM 31486</strain>
    </source>
</reference>
<sequence length="223" mass="23131">MQVFTSRLTGPAGWSVKAVSPPSTAVLRMNKSFSTDWTVSPSPGTKPGRYSLTVTTTYAPDSALSYTLEVVVPDPAPNAPAYLSDLPWLRTSNGWGPVERDHSNGENQGGDGNMITINGVTYAKGLGAHAPGVIEYYVAGNCTTVTADVGVDDEAGTNGTVSFEVWADGAKVADSGVLTNAMPAKPLQANVSGATLIRLVTADGGDGINYDHADWANAHITCG</sequence>